<sequence length="709" mass="78706">MHSIGKEAYDIFDTLPNTGKADEYDKAVNALSDYFTPQKNTEYEVYLFRQATQKEDESVDMYYTRLKHLASTCELPDIDKEIKAHIVQTCRCARLRRTALRKPLTLQELLPTARAMELAEFQASGIEGGKETLSSNYTVSQRSRKTKQYKSNTQKVNQVESTTSASTKSDISSSEEYVFTAEKTESSASRTPQAQIKLCGTSIRITIDTGATVNILDGSTYDKLKQKPSLQPSSFNLIPYASKSSLPVSGSFEVEAESAHKNAFATLHVVPGASGALLSYQTANELGLIQLINAATLSTSNVSNNLVGKYPNLFSGIGKLKNHMVKVHIDQSVQPVAQPHRRIPFKTRKKAEAELKVLEENDIIEKVDGPTPWVSPIVVVEKTNALDKIRICVDMRVPNTAIKREHHVTPTVDELIYDLNGASYFSKLDLNAGYHQLELDPESRCITFRAGTSKIRFDQYLGKKAKSTYKDLFPAVEEAFVLFTRKNEEEIVQPLRTTLEIDEHDSFFMVMPVYSSTKDAFATKLVNCFPRNLAMGIPSRHSHILLYDGSTGALKALLAPANTKIHAILGAGRQAKSHLEALNAMWDFEEKYGCKAYKSAEEAVRGADVISVVTLAKEPVLFMDWVEKGAHVNAVGAPVPFKQEIDPVLMRSSVVYTDSKESAADEAGDVILSKAEVYAEIGEVIMGTKEAKRDQTTIFKSLGKIFFKY</sequence>
<dbReference type="EC" id="1.5.1.25" evidence="1"/>
<dbReference type="InterPro" id="IPR050951">
    <property type="entry name" value="Retrovirus_Pol_polyprotein"/>
</dbReference>
<dbReference type="PANTHER" id="PTHR37984">
    <property type="entry name" value="PROTEIN CBG26694"/>
    <property type="match status" value="1"/>
</dbReference>
<dbReference type="EMBL" id="JAIZAY010000008">
    <property type="protein sequence ID" value="KAJ8037836.1"/>
    <property type="molecule type" value="Genomic_DNA"/>
</dbReference>
<evidence type="ECO:0000256" key="7">
    <source>
        <dbReference type="ARBA" id="ARBA00093226"/>
    </source>
</evidence>
<accession>A0A9Q1C4N0</accession>
<dbReference type="OrthoDB" id="41492at2759"/>
<comment type="caution">
    <text evidence="18">The sequence shown here is derived from an EMBL/GenBank/DDBJ whole genome shotgun (WGS) entry which is preliminary data.</text>
</comment>
<evidence type="ECO:0000256" key="11">
    <source>
        <dbReference type="ARBA" id="ARBA00093263"/>
    </source>
</evidence>
<comment type="catalytic activity">
    <reaction evidence="11">
        <text>(3R)-1,4-thiomorpholine-3-carboxylate + NADP(+) = 3,4-dehydrothiomorpholine-3-carboxylate + NADPH + 2 H(+)</text>
        <dbReference type="Rhea" id="RHEA:12500"/>
        <dbReference type="ChEBI" id="CHEBI:15378"/>
        <dbReference type="ChEBI" id="CHEBI:57783"/>
        <dbReference type="ChEBI" id="CHEBI:58349"/>
        <dbReference type="ChEBI" id="CHEBI:58517"/>
        <dbReference type="ChEBI" id="CHEBI:176873"/>
        <dbReference type="EC" id="1.5.1.25"/>
    </reaction>
    <physiologicalReaction direction="right-to-left" evidence="11">
        <dbReference type="Rhea" id="RHEA:12502"/>
    </physiologicalReaction>
</comment>
<dbReference type="PROSITE" id="PS00141">
    <property type="entry name" value="ASP_PROTEASE"/>
    <property type="match status" value="1"/>
</dbReference>
<evidence type="ECO:0000256" key="1">
    <source>
        <dbReference type="ARBA" id="ARBA00012883"/>
    </source>
</evidence>
<dbReference type="GO" id="GO:0004190">
    <property type="term" value="F:aspartic-type endopeptidase activity"/>
    <property type="evidence" value="ECO:0007669"/>
    <property type="project" value="InterPro"/>
</dbReference>
<dbReference type="InterPro" id="IPR003462">
    <property type="entry name" value="ODC_Mu_crystall"/>
</dbReference>
<dbReference type="InterPro" id="IPR043502">
    <property type="entry name" value="DNA/RNA_pol_sf"/>
</dbReference>
<comment type="catalytic activity">
    <reaction evidence="12">
        <text>L-proline + NAD(+) = 1-pyrroline-2-carboxylate + NADH + H(+)</text>
        <dbReference type="Rhea" id="RHEA:20321"/>
        <dbReference type="ChEBI" id="CHEBI:15378"/>
        <dbReference type="ChEBI" id="CHEBI:39785"/>
        <dbReference type="ChEBI" id="CHEBI:57540"/>
        <dbReference type="ChEBI" id="CHEBI:57945"/>
        <dbReference type="ChEBI" id="CHEBI:60039"/>
        <dbReference type="EC" id="1.5.1.1"/>
    </reaction>
    <physiologicalReaction direction="right-to-left" evidence="12">
        <dbReference type="Rhea" id="RHEA:20323"/>
    </physiologicalReaction>
</comment>
<feature type="compositionally biased region" description="Polar residues" evidence="17">
    <location>
        <begin position="149"/>
        <end position="160"/>
    </location>
</feature>
<comment type="catalytic activity">
    <reaction evidence="9">
        <text>(R)-lanthionine ketimine + NADPH + 2 H(+) = (3R,5R)-1,4-thiomorpholine-3,5-dicarboxylate + NADP(+)</text>
        <dbReference type="Rhea" id="RHEA:68040"/>
        <dbReference type="ChEBI" id="CHEBI:15378"/>
        <dbReference type="ChEBI" id="CHEBI:57783"/>
        <dbReference type="ChEBI" id="CHEBI:58349"/>
        <dbReference type="ChEBI" id="CHEBI:176891"/>
        <dbReference type="ChEBI" id="CHEBI:176892"/>
    </reaction>
    <physiologicalReaction direction="left-to-right" evidence="9">
        <dbReference type="Rhea" id="RHEA:68041"/>
    </physiologicalReaction>
</comment>
<dbReference type="Gene3D" id="3.30.1780.10">
    <property type="entry name" value="ornithine cyclodeaminase, domain 1"/>
    <property type="match status" value="1"/>
</dbReference>
<comment type="catalytic activity">
    <reaction evidence="5">
        <text>Delta(2)-thiazoline-2-carboxylate + NADPH + 2 H(+) = L-thiazolidine-2-carboxylate + NADP(+)</text>
        <dbReference type="Rhea" id="RHEA:68072"/>
        <dbReference type="ChEBI" id="CHEBI:15378"/>
        <dbReference type="ChEBI" id="CHEBI:57783"/>
        <dbReference type="ChEBI" id="CHEBI:58349"/>
        <dbReference type="ChEBI" id="CHEBI:176895"/>
        <dbReference type="ChEBI" id="CHEBI:176896"/>
    </reaction>
    <physiologicalReaction direction="left-to-right" evidence="5">
        <dbReference type="Rhea" id="RHEA:68073"/>
    </physiologicalReaction>
</comment>
<comment type="subunit">
    <text evidence="14">Homodimer. Binds the thyroid hormone triiodothyronine (T3); T3 binding inhibits enzymatic activity.</text>
</comment>
<evidence type="ECO:0000256" key="14">
    <source>
        <dbReference type="ARBA" id="ARBA00093567"/>
    </source>
</evidence>
<evidence type="ECO:0000256" key="17">
    <source>
        <dbReference type="SAM" id="MobiDB-lite"/>
    </source>
</evidence>
<dbReference type="CDD" id="cd00303">
    <property type="entry name" value="retropepsin_like"/>
    <property type="match status" value="1"/>
</dbReference>
<comment type="catalytic activity">
    <reaction evidence="4">
        <text>L-pipecolate + NAD(+) = Delta(1)-piperideine-2-carboxylate + NADH + H(+)</text>
        <dbReference type="Rhea" id="RHEA:30807"/>
        <dbReference type="ChEBI" id="CHEBI:15378"/>
        <dbReference type="ChEBI" id="CHEBI:57540"/>
        <dbReference type="ChEBI" id="CHEBI:57945"/>
        <dbReference type="ChEBI" id="CHEBI:61185"/>
        <dbReference type="ChEBI" id="CHEBI:77631"/>
        <dbReference type="EC" id="1.5.1.1"/>
    </reaction>
    <physiologicalReaction direction="right-to-left" evidence="4">
        <dbReference type="Rhea" id="RHEA:30809"/>
    </physiologicalReaction>
</comment>
<evidence type="ECO:0000256" key="6">
    <source>
        <dbReference type="ARBA" id="ARBA00093203"/>
    </source>
</evidence>
<evidence type="ECO:0000256" key="12">
    <source>
        <dbReference type="ARBA" id="ARBA00093264"/>
    </source>
</evidence>
<evidence type="ECO:0000256" key="8">
    <source>
        <dbReference type="ARBA" id="ARBA00093227"/>
    </source>
</evidence>
<dbReference type="AlphaFoldDB" id="A0A9Q1C4N0"/>
<evidence type="ECO:0000313" key="19">
    <source>
        <dbReference type="Proteomes" id="UP001152320"/>
    </source>
</evidence>
<evidence type="ECO:0000256" key="4">
    <source>
        <dbReference type="ARBA" id="ARBA00093190"/>
    </source>
</evidence>
<keyword evidence="19" id="KW-1185">Reference proteome</keyword>
<evidence type="ECO:0000256" key="2">
    <source>
        <dbReference type="ARBA" id="ARBA00015173"/>
    </source>
</evidence>
<gene>
    <name evidence="18" type="ORF">HOLleu_18754</name>
</gene>
<dbReference type="Pfam" id="PF02423">
    <property type="entry name" value="OCD_Mu_crystall"/>
    <property type="match status" value="2"/>
</dbReference>
<evidence type="ECO:0000313" key="18">
    <source>
        <dbReference type="EMBL" id="KAJ8037836.1"/>
    </source>
</evidence>
<comment type="catalytic activity">
    <reaction evidence="7">
        <text>(3R)-1,4-thiomorpholine-3-carboxylate + NAD(+) = 3,4-dehydrothiomorpholine-3-carboxylate + NADH + 2 H(+)</text>
        <dbReference type="Rhea" id="RHEA:12504"/>
        <dbReference type="ChEBI" id="CHEBI:15378"/>
        <dbReference type="ChEBI" id="CHEBI:57540"/>
        <dbReference type="ChEBI" id="CHEBI:57945"/>
        <dbReference type="ChEBI" id="CHEBI:58517"/>
        <dbReference type="ChEBI" id="CHEBI:176873"/>
        <dbReference type="EC" id="1.5.1.25"/>
    </reaction>
    <physiologicalReaction direction="right-to-left" evidence="7">
        <dbReference type="Rhea" id="RHEA:12506"/>
    </physiologicalReaction>
</comment>
<dbReference type="GO" id="GO:0050241">
    <property type="term" value="F:pyrroline-2-carboxylate reductase activity"/>
    <property type="evidence" value="ECO:0007669"/>
    <property type="project" value="UniProtKB-EC"/>
</dbReference>
<name>A0A9Q1C4N0_HOLLE</name>
<dbReference type="Proteomes" id="UP001152320">
    <property type="component" value="Chromosome 8"/>
</dbReference>
<evidence type="ECO:0000256" key="13">
    <source>
        <dbReference type="ARBA" id="ARBA00093273"/>
    </source>
</evidence>
<dbReference type="SUPFAM" id="SSF56672">
    <property type="entry name" value="DNA/RNA polymerases"/>
    <property type="match status" value="1"/>
</dbReference>
<dbReference type="FunFam" id="3.10.10.10:FF:000003">
    <property type="entry name" value="Retrovirus-related Pol polyprotein from transposon 297-like Protein"/>
    <property type="match status" value="1"/>
</dbReference>
<dbReference type="SUPFAM" id="SSF51735">
    <property type="entry name" value="NAD(P)-binding Rossmann-fold domains"/>
    <property type="match status" value="1"/>
</dbReference>
<dbReference type="GO" id="GO:0006508">
    <property type="term" value="P:proteolysis"/>
    <property type="evidence" value="ECO:0007669"/>
    <property type="project" value="InterPro"/>
</dbReference>
<reference evidence="18" key="1">
    <citation type="submission" date="2021-10" db="EMBL/GenBank/DDBJ databases">
        <title>Tropical sea cucumber genome reveals ecological adaptation and Cuvierian tubules defense mechanism.</title>
        <authorList>
            <person name="Chen T."/>
        </authorList>
    </citation>
    <scope>NUCLEOTIDE SEQUENCE</scope>
    <source>
        <strain evidence="18">Nanhai2018</strain>
        <tissue evidence="18">Muscle</tissue>
    </source>
</reference>
<comment type="catalytic activity">
    <reaction evidence="6">
        <text>L-proline + NADP(+) = 1-pyrroline-2-carboxylate + NADPH + H(+)</text>
        <dbReference type="Rhea" id="RHEA:20317"/>
        <dbReference type="ChEBI" id="CHEBI:15378"/>
        <dbReference type="ChEBI" id="CHEBI:39785"/>
        <dbReference type="ChEBI" id="CHEBI:57783"/>
        <dbReference type="ChEBI" id="CHEBI:58349"/>
        <dbReference type="ChEBI" id="CHEBI:60039"/>
        <dbReference type="EC" id="1.5.1.1"/>
    </reaction>
    <physiologicalReaction direction="right-to-left" evidence="6">
        <dbReference type="Rhea" id="RHEA:20319"/>
    </physiologicalReaction>
</comment>
<evidence type="ECO:0000256" key="15">
    <source>
        <dbReference type="ARBA" id="ARBA00093598"/>
    </source>
</evidence>
<evidence type="ECO:0000256" key="9">
    <source>
        <dbReference type="ARBA" id="ARBA00093248"/>
    </source>
</evidence>
<evidence type="ECO:0000256" key="5">
    <source>
        <dbReference type="ARBA" id="ARBA00093197"/>
    </source>
</evidence>
<comment type="catalytic activity">
    <reaction evidence="10">
        <text>(S)-cystathionine ketimine + NADH + 2 H(+) = (3R,5S)-2,3,5,6,7-pentahydro-1,4-thiazepine-3,5-dicarboxylate + NAD(+)</text>
        <dbReference type="Rhea" id="RHEA:68032"/>
        <dbReference type="ChEBI" id="CHEBI:15378"/>
        <dbReference type="ChEBI" id="CHEBI:57540"/>
        <dbReference type="ChEBI" id="CHEBI:57945"/>
        <dbReference type="ChEBI" id="CHEBI:176808"/>
        <dbReference type="ChEBI" id="CHEBI:176810"/>
    </reaction>
    <physiologicalReaction direction="left-to-right" evidence="10">
        <dbReference type="Rhea" id="RHEA:68033"/>
    </physiologicalReaction>
</comment>
<dbReference type="InterPro" id="IPR036291">
    <property type="entry name" value="NAD(P)-bd_dom_sf"/>
</dbReference>
<dbReference type="Gene3D" id="3.10.10.10">
    <property type="entry name" value="HIV Type 1 Reverse Transcriptase, subunit A, domain 1"/>
    <property type="match status" value="1"/>
</dbReference>
<dbReference type="EC" id="1.5.1.1" evidence="15"/>
<dbReference type="InterPro" id="IPR023401">
    <property type="entry name" value="ODC_N"/>
</dbReference>
<organism evidence="18 19">
    <name type="scientific">Holothuria leucospilota</name>
    <name type="common">Black long sea cucumber</name>
    <name type="synonym">Mertensiothuria leucospilota</name>
    <dbReference type="NCBI Taxonomy" id="206669"/>
    <lineage>
        <taxon>Eukaryota</taxon>
        <taxon>Metazoa</taxon>
        <taxon>Echinodermata</taxon>
        <taxon>Eleutherozoa</taxon>
        <taxon>Echinozoa</taxon>
        <taxon>Holothuroidea</taxon>
        <taxon>Aspidochirotacea</taxon>
        <taxon>Aspidochirotida</taxon>
        <taxon>Holothuriidae</taxon>
        <taxon>Holothuria</taxon>
    </lineage>
</organism>
<feature type="region of interest" description="Disordered" evidence="17">
    <location>
        <begin position="134"/>
        <end position="168"/>
    </location>
</feature>
<evidence type="ECO:0000256" key="3">
    <source>
        <dbReference type="ARBA" id="ARBA00033420"/>
    </source>
</evidence>
<evidence type="ECO:0000256" key="10">
    <source>
        <dbReference type="ARBA" id="ARBA00093250"/>
    </source>
</evidence>
<dbReference type="CDD" id="cd01647">
    <property type="entry name" value="RT_LTR"/>
    <property type="match status" value="1"/>
</dbReference>
<dbReference type="InterPro" id="IPR001969">
    <property type="entry name" value="Aspartic_peptidase_AS"/>
</dbReference>
<comment type="catalytic activity">
    <reaction evidence="8">
        <text>(S)-cystathionine ketimine + NADPH + 2 H(+) = (3R,5S)-2,3,5,6,7-pentahydro-1,4-thiazepine-3,5-dicarboxylate + NADP(+)</text>
        <dbReference type="Rhea" id="RHEA:68036"/>
        <dbReference type="ChEBI" id="CHEBI:15378"/>
        <dbReference type="ChEBI" id="CHEBI:57783"/>
        <dbReference type="ChEBI" id="CHEBI:58349"/>
        <dbReference type="ChEBI" id="CHEBI:176808"/>
        <dbReference type="ChEBI" id="CHEBI:176810"/>
    </reaction>
    <physiologicalReaction direction="left-to-right" evidence="8">
        <dbReference type="Rhea" id="RHEA:68037"/>
    </physiologicalReaction>
</comment>
<dbReference type="Gene3D" id="3.40.50.720">
    <property type="entry name" value="NAD(P)-binding Rossmann-like Domain"/>
    <property type="match status" value="1"/>
</dbReference>
<dbReference type="GO" id="GO:0047127">
    <property type="term" value="F:thiomorpholine-carboxylate dehydrogenase activity"/>
    <property type="evidence" value="ECO:0007669"/>
    <property type="project" value="UniProtKB-EC"/>
</dbReference>
<evidence type="ECO:0000256" key="16">
    <source>
        <dbReference type="ARBA" id="ARBA00093650"/>
    </source>
</evidence>
<proteinExistence type="predicted"/>
<comment type="catalytic activity">
    <reaction evidence="13">
        <text>L-pipecolate + NADP(+) = Delta(1)-piperideine-2-carboxylate + NADPH + H(+)</text>
        <dbReference type="Rhea" id="RHEA:12524"/>
        <dbReference type="ChEBI" id="CHEBI:15378"/>
        <dbReference type="ChEBI" id="CHEBI:57783"/>
        <dbReference type="ChEBI" id="CHEBI:58349"/>
        <dbReference type="ChEBI" id="CHEBI:61185"/>
        <dbReference type="ChEBI" id="CHEBI:77631"/>
        <dbReference type="EC" id="1.5.1.1"/>
    </reaction>
    <physiologicalReaction direction="right-to-left" evidence="13">
        <dbReference type="Rhea" id="RHEA:12526"/>
    </physiologicalReaction>
</comment>
<dbReference type="PANTHER" id="PTHR37984:SF11">
    <property type="entry name" value="INTEGRASE CATALYTIC DOMAIN-CONTAINING PROTEIN"/>
    <property type="match status" value="1"/>
</dbReference>
<protein>
    <recommendedName>
        <fullName evidence="2">Ketimine reductase mu-crystallin</fullName>
        <ecNumber evidence="15">1.5.1.1</ecNumber>
        <ecNumber evidence="1">1.5.1.25</ecNumber>
    </recommendedName>
    <alternativeName>
        <fullName evidence="16">1-piperideine-2-carboxylate/1-pyrroline-2-carboxylate reductase</fullName>
    </alternativeName>
    <alternativeName>
        <fullName evidence="3">NADP-regulated thyroid-hormone-binding protein</fullName>
    </alternativeName>
</protein>